<reference evidence="3 4" key="1">
    <citation type="submission" date="2019-04" db="EMBL/GenBank/DDBJ databases">
        <title>Geobacter oryzae sp. nov., ferric-reducing bacteria isolated from paddy soil.</title>
        <authorList>
            <person name="Xu Z."/>
            <person name="Masuda Y."/>
            <person name="Itoh H."/>
            <person name="Senoo K."/>
        </authorList>
    </citation>
    <scope>NUCLEOTIDE SEQUENCE [LARGE SCALE GENOMIC DNA]</scope>
    <source>
        <strain evidence="3 4">Red111</strain>
    </source>
</reference>
<protein>
    <submittedName>
        <fullName evidence="3">DedA family protein</fullName>
    </submittedName>
</protein>
<organism evidence="3 4">
    <name type="scientific">Geomonas terrae</name>
    <dbReference type="NCBI Taxonomy" id="2562681"/>
    <lineage>
        <taxon>Bacteria</taxon>
        <taxon>Pseudomonadati</taxon>
        <taxon>Thermodesulfobacteriota</taxon>
        <taxon>Desulfuromonadia</taxon>
        <taxon>Geobacterales</taxon>
        <taxon>Geobacteraceae</taxon>
        <taxon>Geomonas</taxon>
    </lineage>
</organism>
<evidence type="ECO:0000313" key="3">
    <source>
        <dbReference type="EMBL" id="TGU75123.1"/>
    </source>
</evidence>
<feature type="domain" description="VTT" evidence="2">
    <location>
        <begin position="28"/>
        <end position="140"/>
    </location>
</feature>
<feature type="transmembrane region" description="Helical" evidence="1">
    <location>
        <begin position="44"/>
        <end position="68"/>
    </location>
</feature>
<dbReference type="RefSeq" id="WP_135869597.1">
    <property type="nucleotide sequence ID" value="NZ_SRSC01000001.1"/>
</dbReference>
<dbReference type="AlphaFoldDB" id="A0A4S1CN92"/>
<sequence>MHEWLVNYGFYSLFLLSFLAATLLPLGSEWLVVALLVARQNPPAVVLVATAGNYLGALSTYWIGLYGGDFLTHRVLRMDEESTRRAERFYRRFGSLSLLLSFLPVIGDPLCLVGGVLRVGFIRFSLLVLTGKLARYAAVAWLTLKGAAL</sequence>
<dbReference type="InterPro" id="IPR051311">
    <property type="entry name" value="DedA_domain"/>
</dbReference>
<comment type="caution">
    <text evidence="3">The sequence shown here is derived from an EMBL/GenBank/DDBJ whole genome shotgun (WGS) entry which is preliminary data.</text>
</comment>
<keyword evidence="1" id="KW-1133">Transmembrane helix</keyword>
<dbReference type="Proteomes" id="UP000306416">
    <property type="component" value="Unassembled WGS sequence"/>
</dbReference>
<keyword evidence="4" id="KW-1185">Reference proteome</keyword>
<evidence type="ECO:0000259" key="2">
    <source>
        <dbReference type="Pfam" id="PF09335"/>
    </source>
</evidence>
<dbReference type="EMBL" id="SRSC01000001">
    <property type="protein sequence ID" value="TGU75123.1"/>
    <property type="molecule type" value="Genomic_DNA"/>
</dbReference>
<accession>A0A4S1CN92</accession>
<evidence type="ECO:0000256" key="1">
    <source>
        <dbReference type="SAM" id="Phobius"/>
    </source>
</evidence>
<dbReference type="InterPro" id="IPR032816">
    <property type="entry name" value="VTT_dom"/>
</dbReference>
<name>A0A4S1CN92_9BACT</name>
<evidence type="ECO:0000313" key="4">
    <source>
        <dbReference type="Proteomes" id="UP000306416"/>
    </source>
</evidence>
<keyword evidence="1" id="KW-0812">Transmembrane</keyword>
<dbReference type="PANTHER" id="PTHR42709:SF4">
    <property type="entry name" value="INNER MEMBRANE PROTEIN YQAA"/>
    <property type="match status" value="1"/>
</dbReference>
<gene>
    <name evidence="3" type="ORF">E4633_06630</name>
</gene>
<keyword evidence="1" id="KW-0472">Membrane</keyword>
<dbReference type="Pfam" id="PF09335">
    <property type="entry name" value="VTT_dom"/>
    <property type="match status" value="1"/>
</dbReference>
<dbReference type="PANTHER" id="PTHR42709">
    <property type="entry name" value="ALKALINE PHOSPHATASE LIKE PROTEIN"/>
    <property type="match status" value="1"/>
</dbReference>
<proteinExistence type="predicted"/>